<evidence type="ECO:0000313" key="2">
    <source>
        <dbReference type="EMBL" id="TWT85887.1"/>
    </source>
</evidence>
<feature type="region of interest" description="Disordered" evidence="1">
    <location>
        <begin position="1"/>
        <end position="23"/>
    </location>
</feature>
<dbReference type="OrthoDB" id="9864239at2"/>
<feature type="compositionally biased region" description="Polar residues" evidence="1">
    <location>
        <begin position="1"/>
        <end position="12"/>
    </location>
</feature>
<keyword evidence="3" id="KW-1185">Reference proteome</keyword>
<gene>
    <name evidence="2" type="ORF">Pla123a_06940</name>
</gene>
<name>A0A5C5ZFS9_9BACT</name>
<proteinExistence type="predicted"/>
<dbReference type="EMBL" id="SJPO01000001">
    <property type="protein sequence ID" value="TWT85887.1"/>
    <property type="molecule type" value="Genomic_DNA"/>
</dbReference>
<dbReference type="AlphaFoldDB" id="A0A5C5ZFS9"/>
<protein>
    <submittedName>
        <fullName evidence="2">Uncharacterized protein</fullName>
    </submittedName>
</protein>
<reference evidence="2 3" key="1">
    <citation type="submission" date="2019-02" db="EMBL/GenBank/DDBJ databases">
        <title>Deep-cultivation of Planctomycetes and their phenomic and genomic characterization uncovers novel biology.</title>
        <authorList>
            <person name="Wiegand S."/>
            <person name="Jogler M."/>
            <person name="Boedeker C."/>
            <person name="Pinto D."/>
            <person name="Vollmers J."/>
            <person name="Rivas-Marin E."/>
            <person name="Kohn T."/>
            <person name="Peeters S.H."/>
            <person name="Heuer A."/>
            <person name="Rast P."/>
            <person name="Oberbeckmann S."/>
            <person name="Bunk B."/>
            <person name="Jeske O."/>
            <person name="Meyerdierks A."/>
            <person name="Storesund J.E."/>
            <person name="Kallscheuer N."/>
            <person name="Luecker S."/>
            <person name="Lage O.M."/>
            <person name="Pohl T."/>
            <person name="Merkel B.J."/>
            <person name="Hornburger P."/>
            <person name="Mueller R.-W."/>
            <person name="Bruemmer F."/>
            <person name="Labrenz M."/>
            <person name="Spormann A.M."/>
            <person name="Op Den Camp H."/>
            <person name="Overmann J."/>
            <person name="Amann R."/>
            <person name="Jetten M.S.M."/>
            <person name="Mascher T."/>
            <person name="Medema M.H."/>
            <person name="Devos D.P."/>
            <person name="Kaster A.-K."/>
            <person name="Ovreas L."/>
            <person name="Rohde M."/>
            <person name="Galperin M.Y."/>
            <person name="Jogler C."/>
        </authorList>
    </citation>
    <scope>NUCLEOTIDE SEQUENCE [LARGE SCALE GENOMIC DNA]</scope>
    <source>
        <strain evidence="2 3">Pla123a</strain>
    </source>
</reference>
<evidence type="ECO:0000256" key="1">
    <source>
        <dbReference type="SAM" id="MobiDB-lite"/>
    </source>
</evidence>
<comment type="caution">
    <text evidence="2">The sequence shown here is derived from an EMBL/GenBank/DDBJ whole genome shotgun (WGS) entry which is preliminary data.</text>
</comment>
<accession>A0A5C5ZFS9</accession>
<sequence length="149" mass="16103">MDPLKSSQTDTPPNAEWATDAASSEVRTLVADYARAHGVRDPDVLAGFSRQCVAIAHQSLEQRPDGEHDDPHGRLEREAVAIAMQHLSCSDGDAALGRLSRRDVAPAERPAAMPPQPLGELHPIVNPEKWVAVFQGVGATVRLSSDQQR</sequence>
<evidence type="ECO:0000313" key="3">
    <source>
        <dbReference type="Proteomes" id="UP000318478"/>
    </source>
</evidence>
<dbReference type="Proteomes" id="UP000318478">
    <property type="component" value="Unassembled WGS sequence"/>
</dbReference>
<organism evidence="2 3">
    <name type="scientific">Posidoniimonas polymericola</name>
    <dbReference type="NCBI Taxonomy" id="2528002"/>
    <lineage>
        <taxon>Bacteria</taxon>
        <taxon>Pseudomonadati</taxon>
        <taxon>Planctomycetota</taxon>
        <taxon>Planctomycetia</taxon>
        <taxon>Pirellulales</taxon>
        <taxon>Lacipirellulaceae</taxon>
        <taxon>Posidoniimonas</taxon>
    </lineage>
</organism>